<keyword evidence="1" id="KW-1133">Transmembrane helix</keyword>
<keyword evidence="1" id="KW-0472">Membrane</keyword>
<dbReference type="RefSeq" id="WP_128643156.1">
    <property type="nucleotide sequence ID" value="NZ_CP008949.1"/>
</dbReference>
<dbReference type="Proteomes" id="UP000028488">
    <property type="component" value="Plasmid pPDG2"/>
</dbReference>
<dbReference type="EMBL" id="CP008949">
    <property type="protein sequence ID" value="AII10844.1"/>
    <property type="molecule type" value="Genomic_DNA"/>
</dbReference>
<proteinExistence type="predicted"/>
<keyword evidence="1" id="KW-0812">Transmembrane</keyword>
<organism evidence="2 3">
    <name type="scientific">Rhodococcus opacus</name>
    <name type="common">Nocardia opaca</name>
    <dbReference type="NCBI Taxonomy" id="37919"/>
    <lineage>
        <taxon>Bacteria</taxon>
        <taxon>Bacillati</taxon>
        <taxon>Actinomycetota</taxon>
        <taxon>Actinomycetes</taxon>
        <taxon>Mycobacteriales</taxon>
        <taxon>Nocardiaceae</taxon>
        <taxon>Rhodococcus</taxon>
    </lineage>
</organism>
<gene>
    <name evidence="2" type="ORF">EP51_42540</name>
</gene>
<dbReference type="AlphaFoldDB" id="A0A076F599"/>
<geneLocation type="plasmid" evidence="2 3">
    <name>pPDG2</name>
</geneLocation>
<evidence type="ECO:0000313" key="2">
    <source>
        <dbReference type="EMBL" id="AII10844.1"/>
    </source>
</evidence>
<reference evidence="2 3" key="1">
    <citation type="submission" date="2014-07" db="EMBL/GenBank/DDBJ databases">
        <title>Genome Sequence of Rhodococcus opacus Strain R7, a Biodegrader of Mono- and Polycyclic Aromatic Hydrocarbons.</title>
        <authorList>
            <person name="Di Gennaro P."/>
            <person name="Zampolli J."/>
            <person name="Presti I."/>
            <person name="Cappelletti M."/>
            <person name="D'Ursi P."/>
            <person name="Orro A."/>
            <person name="Mezzelani A."/>
            <person name="Milanesi L."/>
        </authorList>
    </citation>
    <scope>NUCLEOTIDE SEQUENCE [LARGE SCALE GENOMIC DNA]</scope>
    <source>
        <strain evidence="2 3">R7</strain>
        <plasmid evidence="2">pPDG2</plasmid>
    </source>
</reference>
<evidence type="ECO:0000313" key="3">
    <source>
        <dbReference type="Proteomes" id="UP000028488"/>
    </source>
</evidence>
<keyword evidence="2" id="KW-0614">Plasmid</keyword>
<name>A0A076F599_RHOOP</name>
<protein>
    <submittedName>
        <fullName evidence="2">Membrane protein</fullName>
    </submittedName>
</protein>
<accession>A0A076F599</accession>
<evidence type="ECO:0000256" key="1">
    <source>
        <dbReference type="SAM" id="Phobius"/>
    </source>
</evidence>
<sequence length="234" mass="24466">MKMGTDLPDEAYPRRGLARFQRFDVPASALPYRKGVIPQRPDVPVTAATASNGFTVATEWMGRLAAVLALVLFALVLMAIHKGQLVQDSARTIVDNFRTTNGYFADRADLTAPATARKQLDELAGVLADLNTATATDVDHLAALLPDARALLAAGQGDTAIAGQLEGVATTLQGSAASLHEISGEANTTVSAVNNELTTAIDLVNQLNGELTRTTNKLALIPAQDAIIPAPGGN</sequence>
<feature type="transmembrane region" description="Helical" evidence="1">
    <location>
        <begin position="60"/>
        <end position="80"/>
    </location>
</feature>